<name>A0A814E6S8_ADIRI</name>
<gene>
    <name evidence="2" type="ORF">XAT740_LOCUS11237</name>
</gene>
<organism evidence="2 3">
    <name type="scientific">Adineta ricciae</name>
    <name type="common">Rotifer</name>
    <dbReference type="NCBI Taxonomy" id="249248"/>
    <lineage>
        <taxon>Eukaryota</taxon>
        <taxon>Metazoa</taxon>
        <taxon>Spiralia</taxon>
        <taxon>Gnathifera</taxon>
        <taxon>Rotifera</taxon>
        <taxon>Eurotatoria</taxon>
        <taxon>Bdelloidea</taxon>
        <taxon>Adinetida</taxon>
        <taxon>Adinetidae</taxon>
        <taxon>Adineta</taxon>
    </lineage>
</organism>
<evidence type="ECO:0000313" key="2">
    <source>
        <dbReference type="EMBL" id="CAF0962169.1"/>
    </source>
</evidence>
<reference evidence="2" key="1">
    <citation type="submission" date="2021-02" db="EMBL/GenBank/DDBJ databases">
        <authorList>
            <person name="Nowell W R."/>
        </authorList>
    </citation>
    <scope>NUCLEOTIDE SEQUENCE</scope>
</reference>
<dbReference type="AlphaFoldDB" id="A0A814E6S8"/>
<feature type="compositionally biased region" description="Polar residues" evidence="1">
    <location>
        <begin position="192"/>
        <end position="202"/>
    </location>
</feature>
<sequence length="383" mass="42779">MVRSRSTTNLNRILLDLCTSPDVRRKHVSPQRQYHPPLPSLKSTRSNSCPSMDEIAQTMTGSSSSDSDQVEKDRSCSRATAIPLMPIESLGFTVQGSTLAPNASLKLFGTTSIIHSKDSSAEQKLPDRKKELLSVPLDSQLANEDLQNPDFINRLQNRLKSRGHLQASGIEENHQETPSTDASPSDPPVANNFYNYTSSLSRTTTTDIFPTPPDENSPLPKPRKSRSFMNSLRSFASFRQKKNVDKVKPKKNGVISSPNSTTGANTLPHSFSADPYLYSHATGAESFRRHNTITRSFRNMFRSSSRKLPLQADNFILDHPDLLSTSPTSQKKPSFFQRFRSKRKTRRLNSLANSLTSYDRTRAESVHNTPVRANGTRPVTMTK</sequence>
<dbReference type="EMBL" id="CAJNOR010000613">
    <property type="protein sequence ID" value="CAF0962169.1"/>
    <property type="molecule type" value="Genomic_DNA"/>
</dbReference>
<feature type="region of interest" description="Disordered" evidence="1">
    <location>
        <begin position="169"/>
        <end position="226"/>
    </location>
</feature>
<protein>
    <submittedName>
        <fullName evidence="2">Uncharacterized protein</fullName>
    </submittedName>
</protein>
<feature type="compositionally biased region" description="Polar residues" evidence="1">
    <location>
        <begin position="254"/>
        <end position="267"/>
    </location>
</feature>
<feature type="compositionally biased region" description="Polar residues" evidence="1">
    <location>
        <begin position="41"/>
        <end position="50"/>
    </location>
</feature>
<dbReference type="Proteomes" id="UP000663828">
    <property type="component" value="Unassembled WGS sequence"/>
</dbReference>
<proteinExistence type="predicted"/>
<keyword evidence="3" id="KW-1185">Reference proteome</keyword>
<feature type="region of interest" description="Disordered" evidence="1">
    <location>
        <begin position="243"/>
        <end position="267"/>
    </location>
</feature>
<feature type="region of interest" description="Disordered" evidence="1">
    <location>
        <begin position="22"/>
        <end position="74"/>
    </location>
</feature>
<feature type="region of interest" description="Disordered" evidence="1">
    <location>
        <begin position="351"/>
        <end position="383"/>
    </location>
</feature>
<comment type="caution">
    <text evidence="2">The sequence shown here is derived from an EMBL/GenBank/DDBJ whole genome shotgun (WGS) entry which is preliminary data.</text>
</comment>
<evidence type="ECO:0000313" key="3">
    <source>
        <dbReference type="Proteomes" id="UP000663828"/>
    </source>
</evidence>
<accession>A0A814E6S8</accession>
<evidence type="ECO:0000256" key="1">
    <source>
        <dbReference type="SAM" id="MobiDB-lite"/>
    </source>
</evidence>
<feature type="compositionally biased region" description="Polar residues" evidence="1">
    <location>
        <begin position="57"/>
        <end position="67"/>
    </location>
</feature>